<proteinExistence type="predicted"/>
<dbReference type="GeneID" id="8095412"/>
<accession>A0A101EKM4</accession>
<evidence type="ECO:0000313" key="3">
    <source>
        <dbReference type="Proteomes" id="UP000053911"/>
    </source>
</evidence>
<gene>
    <name evidence="2" type="ORF">XD54_1779</name>
</gene>
<reference evidence="3" key="1">
    <citation type="journal article" date="2015" name="MBio">
        <title>Genome-Resolved Metagenomic Analysis Reveals Roles for Candidate Phyla and Other Microbial Community Members in Biogeochemical Transformations in Oil Reservoirs.</title>
        <authorList>
            <person name="Hu P."/>
            <person name="Tom L."/>
            <person name="Singh A."/>
            <person name="Thomas B.C."/>
            <person name="Baker B.J."/>
            <person name="Piceno Y.M."/>
            <person name="Andersen G.L."/>
            <person name="Banfield J.F."/>
        </authorList>
    </citation>
    <scope>NUCLEOTIDE SEQUENCE [LARGE SCALE GENOMIC DNA]</scope>
</reference>
<dbReference type="Pfam" id="PF06677">
    <property type="entry name" value="Auto_anti-p27"/>
    <property type="match status" value="1"/>
</dbReference>
<dbReference type="RefSeq" id="WP_015848712.1">
    <property type="nucleotide sequence ID" value="NZ_LGFD01000047.1"/>
</dbReference>
<feature type="domain" description="DNA-directed RNA polymerase II subunit RPB9-like zinc ribbon" evidence="1">
    <location>
        <begin position="25"/>
        <end position="71"/>
    </location>
</feature>
<dbReference type="NCBIfam" id="NF001645">
    <property type="entry name" value="PRK00420.1-2"/>
    <property type="match status" value="1"/>
</dbReference>
<comment type="caution">
    <text evidence="2">The sequence shown here is derived from an EMBL/GenBank/DDBJ whole genome shotgun (WGS) entry which is preliminary data.</text>
</comment>
<organism evidence="2 3">
    <name type="scientific">Thermococcus sibiricus</name>
    <dbReference type="NCBI Taxonomy" id="172049"/>
    <lineage>
        <taxon>Archaea</taxon>
        <taxon>Methanobacteriati</taxon>
        <taxon>Methanobacteriota</taxon>
        <taxon>Thermococci</taxon>
        <taxon>Thermococcales</taxon>
        <taxon>Thermococcaceae</taxon>
        <taxon>Thermococcus</taxon>
    </lineage>
</organism>
<protein>
    <submittedName>
        <fullName evidence="2">Sjogren's syndrome/scleroderma autoantigen 1</fullName>
    </submittedName>
</protein>
<dbReference type="AlphaFoldDB" id="A0A101EKM4"/>
<evidence type="ECO:0000259" key="1">
    <source>
        <dbReference type="SMART" id="SM00661"/>
    </source>
</evidence>
<dbReference type="SMART" id="SM00661">
    <property type="entry name" value="RPOL9"/>
    <property type="match status" value="1"/>
</dbReference>
<dbReference type="GO" id="GO:0006351">
    <property type="term" value="P:DNA-templated transcription"/>
    <property type="evidence" value="ECO:0007669"/>
    <property type="project" value="InterPro"/>
</dbReference>
<evidence type="ECO:0000313" key="2">
    <source>
        <dbReference type="EMBL" id="KUK16922.1"/>
    </source>
</evidence>
<dbReference type="InterPro" id="IPR001529">
    <property type="entry name" value="Zn_ribbon_RPB9"/>
</dbReference>
<sequence length="108" mass="12504">MALSDKEIKEIITPLLLSGAKMLDRHCPQCGSPLFKLNGKIFCPVCEHRKKLRKSELKGVEESLIEKLNMLANTLPDDIDELKKYLEVMDMIITLLEKYKRREKTNET</sequence>
<name>A0A101EKM4_9EURY</name>
<dbReference type="Proteomes" id="UP000053911">
    <property type="component" value="Unassembled WGS sequence"/>
</dbReference>
<dbReference type="InterPro" id="IPR009563">
    <property type="entry name" value="SSSCA1"/>
</dbReference>
<dbReference type="PATRIC" id="fig|172049.5.peg.1734"/>
<dbReference type="EMBL" id="LGFD01000047">
    <property type="protein sequence ID" value="KUK16922.1"/>
    <property type="molecule type" value="Genomic_DNA"/>
</dbReference>
<dbReference type="OMA" id="CGSPLFE"/>